<accession>A0ABY4AMF1</accession>
<gene>
    <name evidence="2" type="ORF">DHf2319_12635</name>
</gene>
<evidence type="ECO:0000313" key="3">
    <source>
        <dbReference type="Proteomes" id="UP000831607"/>
    </source>
</evidence>
<evidence type="ECO:0000313" key="2">
    <source>
        <dbReference type="EMBL" id="UOD50260.1"/>
    </source>
</evidence>
<protein>
    <submittedName>
        <fullName evidence="2">NYN domain-containing protein</fullName>
    </submittedName>
</protein>
<dbReference type="Gene3D" id="3.40.50.1010">
    <property type="entry name" value="5'-nuclease"/>
    <property type="match status" value="1"/>
</dbReference>
<reference evidence="2 3" key="1">
    <citation type="submission" date="2020-11" db="EMBL/GenBank/DDBJ databases">
        <title>Algicoccus daihaiensis sp.nov., isolated from Daihai Lake in Inner Mongolia.</title>
        <authorList>
            <person name="Kai J."/>
        </authorList>
    </citation>
    <scope>NUCLEOTIDE SEQUENCE [LARGE SCALE GENOMIC DNA]</scope>
    <source>
        <strain evidence="3">f23</strain>
    </source>
</reference>
<dbReference type="Proteomes" id="UP000831607">
    <property type="component" value="Chromosome"/>
</dbReference>
<dbReference type="RefSeq" id="WP_243478663.1">
    <property type="nucleotide sequence ID" value="NZ_CP063982.1"/>
</dbReference>
<dbReference type="CDD" id="cd18722">
    <property type="entry name" value="PIN_NicB-like"/>
    <property type="match status" value="1"/>
</dbReference>
<dbReference type="InterPro" id="IPR021139">
    <property type="entry name" value="NYN"/>
</dbReference>
<dbReference type="Pfam" id="PF01936">
    <property type="entry name" value="NYN"/>
    <property type="match status" value="1"/>
</dbReference>
<organism evidence="2 3">
    <name type="scientific">Orrella daihaiensis</name>
    <dbReference type="NCBI Taxonomy" id="2782176"/>
    <lineage>
        <taxon>Bacteria</taxon>
        <taxon>Pseudomonadati</taxon>
        <taxon>Pseudomonadota</taxon>
        <taxon>Betaproteobacteria</taxon>
        <taxon>Burkholderiales</taxon>
        <taxon>Alcaligenaceae</taxon>
        <taxon>Orrella</taxon>
    </lineage>
</organism>
<keyword evidence="3" id="KW-1185">Reference proteome</keyword>
<evidence type="ECO:0000259" key="1">
    <source>
        <dbReference type="Pfam" id="PF01936"/>
    </source>
</evidence>
<sequence>MRTVVYVDGYNLYYGLLRRTKLKWLDLFALFRDHVLDSSTDLVQVRYYTAPVLGRMCDSAESPQRQRRYLQALRKMYPERIAVVEGKILASTPYQRLVKPIDNASHLKLVQVYDFNEKKTDVNLAADLITGAWTGAYEQAVVCSNDTDLEAALAAVRNYHHDIRLGLVAPIPGHDHRRISTDLSKHAHWSKPLSPVHLQAAQLPDRIPHSTLRKPESW</sequence>
<dbReference type="EMBL" id="CP063982">
    <property type="protein sequence ID" value="UOD50260.1"/>
    <property type="molecule type" value="Genomic_DNA"/>
</dbReference>
<proteinExistence type="predicted"/>
<feature type="domain" description="NYN" evidence="1">
    <location>
        <begin position="2"/>
        <end position="165"/>
    </location>
</feature>
<name>A0ABY4AMF1_9BURK</name>